<keyword evidence="5 10" id="KW-0328">Glycosyltransferase</keyword>
<comment type="similarity">
    <text evidence="2 10">Belongs to the disproportionating enzyme family.</text>
</comment>
<proteinExistence type="inferred from homology"/>
<dbReference type="OrthoDB" id="9763489at2"/>
<evidence type="ECO:0000256" key="7">
    <source>
        <dbReference type="ARBA" id="ARBA00023277"/>
    </source>
</evidence>
<evidence type="ECO:0000256" key="5">
    <source>
        <dbReference type="ARBA" id="ARBA00022676"/>
    </source>
</evidence>
<evidence type="ECO:0000256" key="9">
    <source>
        <dbReference type="ARBA" id="ARBA00031501"/>
    </source>
</evidence>
<dbReference type="SUPFAM" id="SSF51445">
    <property type="entry name" value="(Trans)glycosidases"/>
    <property type="match status" value="1"/>
</dbReference>
<evidence type="ECO:0000256" key="3">
    <source>
        <dbReference type="ARBA" id="ARBA00012560"/>
    </source>
</evidence>
<evidence type="ECO:0000256" key="10">
    <source>
        <dbReference type="RuleBase" id="RU361207"/>
    </source>
</evidence>
<dbReference type="InterPro" id="IPR003385">
    <property type="entry name" value="Glyco_hydro_77"/>
</dbReference>
<dbReference type="AlphaFoldDB" id="A0A4V2P897"/>
<evidence type="ECO:0000256" key="2">
    <source>
        <dbReference type="ARBA" id="ARBA00005684"/>
    </source>
</evidence>
<evidence type="ECO:0000256" key="4">
    <source>
        <dbReference type="ARBA" id="ARBA00020295"/>
    </source>
</evidence>
<accession>A0A4V2P897</accession>
<keyword evidence="6 10" id="KW-0808">Transferase</keyword>
<dbReference type="EC" id="2.4.1.25" evidence="3 10"/>
<dbReference type="Pfam" id="PF02446">
    <property type="entry name" value="Glyco_hydro_77"/>
    <property type="match status" value="2"/>
</dbReference>
<dbReference type="InterPro" id="IPR017853">
    <property type="entry name" value="GH"/>
</dbReference>
<dbReference type="RefSeq" id="WP_131906649.1">
    <property type="nucleotide sequence ID" value="NZ_BAAAFU010000006.1"/>
</dbReference>
<dbReference type="NCBIfam" id="NF011080">
    <property type="entry name" value="PRK14508.1-3"/>
    <property type="match status" value="1"/>
</dbReference>
<dbReference type="GO" id="GO:0004134">
    <property type="term" value="F:4-alpha-glucanotransferase activity"/>
    <property type="evidence" value="ECO:0007669"/>
    <property type="project" value="UniProtKB-EC"/>
</dbReference>
<dbReference type="Gene3D" id="3.20.20.80">
    <property type="entry name" value="Glycosidases"/>
    <property type="match status" value="2"/>
</dbReference>
<comment type="catalytic activity">
    <reaction evidence="1 10">
        <text>Transfers a segment of a (1-&gt;4)-alpha-D-glucan to a new position in an acceptor, which may be glucose or a (1-&gt;4)-alpha-D-glucan.</text>
        <dbReference type="EC" id="2.4.1.25"/>
    </reaction>
</comment>
<evidence type="ECO:0000313" key="12">
    <source>
        <dbReference type="Proteomes" id="UP000294887"/>
    </source>
</evidence>
<dbReference type="Proteomes" id="UP000294887">
    <property type="component" value="Unassembled WGS sequence"/>
</dbReference>
<evidence type="ECO:0000256" key="6">
    <source>
        <dbReference type="ARBA" id="ARBA00022679"/>
    </source>
</evidence>
<evidence type="ECO:0000313" key="11">
    <source>
        <dbReference type="EMBL" id="TCJ84925.1"/>
    </source>
</evidence>
<dbReference type="PANTHER" id="PTHR32438">
    <property type="entry name" value="4-ALPHA-GLUCANOTRANSFERASE DPE1, CHLOROPLASTIC/AMYLOPLASTIC"/>
    <property type="match status" value="1"/>
</dbReference>
<evidence type="ECO:0000256" key="8">
    <source>
        <dbReference type="ARBA" id="ARBA00031423"/>
    </source>
</evidence>
<dbReference type="EMBL" id="SMFQ01000004">
    <property type="protein sequence ID" value="TCJ84925.1"/>
    <property type="molecule type" value="Genomic_DNA"/>
</dbReference>
<reference evidence="11 12" key="1">
    <citation type="submission" date="2019-03" db="EMBL/GenBank/DDBJ databases">
        <title>Genomic Encyclopedia of Type Strains, Phase IV (KMG-IV): sequencing the most valuable type-strain genomes for metagenomic binning, comparative biology and taxonomic classification.</title>
        <authorList>
            <person name="Goeker M."/>
        </authorList>
    </citation>
    <scope>NUCLEOTIDE SEQUENCE [LARGE SCALE GENOMIC DNA]</scope>
    <source>
        <strain evidence="11 12">DSM 24830</strain>
    </source>
</reference>
<comment type="caution">
    <text evidence="11">The sequence shown here is derived from an EMBL/GenBank/DDBJ whole genome shotgun (WGS) entry which is preliminary data.</text>
</comment>
<name>A0A4V2P897_9GAMM</name>
<protein>
    <recommendedName>
        <fullName evidence="4 10">4-alpha-glucanotransferase</fullName>
        <ecNumber evidence="3 10">2.4.1.25</ecNumber>
    </recommendedName>
    <alternativeName>
        <fullName evidence="8 10">Amylomaltase</fullName>
    </alternativeName>
    <alternativeName>
        <fullName evidence="9 10">Disproportionating enzyme</fullName>
    </alternativeName>
</protein>
<organism evidence="11 12">
    <name type="scientific">Cocleimonas flava</name>
    <dbReference type="NCBI Taxonomy" id="634765"/>
    <lineage>
        <taxon>Bacteria</taxon>
        <taxon>Pseudomonadati</taxon>
        <taxon>Pseudomonadota</taxon>
        <taxon>Gammaproteobacteria</taxon>
        <taxon>Thiotrichales</taxon>
        <taxon>Thiotrichaceae</taxon>
        <taxon>Cocleimonas</taxon>
    </lineage>
</organism>
<dbReference type="NCBIfam" id="TIGR00217">
    <property type="entry name" value="malQ"/>
    <property type="match status" value="1"/>
</dbReference>
<keyword evidence="12" id="KW-1185">Reference proteome</keyword>
<gene>
    <name evidence="11" type="ORF">EV695_2888</name>
</gene>
<keyword evidence="7 10" id="KW-0119">Carbohydrate metabolism</keyword>
<sequence>METYSELTDKEARLGGVLLHPTSLPSGVLDNDAFRWLDFLSNAGISVWQILPLGVPQENLSPYQCYSAFAINPALLAANDYENINVGDQEFIRWLFAQDYWIHDYALFMSLKQTLEFKPWYEWPDEFRHREEHALDQYRTENHDQIDAICWQQFCLYRRWNEIKHYADERNIMIFGDMPIFIAHDSADTWSNPELFLLDDQSQPTVVAGVPPDYFSKTGQRWGNPHYNWAQMRQDDFKWWMQRLKNHFSLFDLVRIDHFRGLEAVWVIPTECETAVDGEWQKVPGEELLEHLKQEMGSLAIVAEDLGIITPEVNALREKYKLPGMSVLQFSFDSFSDNPHKPENITYDRIVYTGTHDNDTTLGWFTSQDTEMQNHILHTLELSDPNKISEKLIEVAFNSRGQLAIAPIQDLLNLGSEARMNVPGISENNWTWKFDWEQITKSIANKTREQLENAGRLYKMDSH</sequence>
<dbReference type="GO" id="GO:0005975">
    <property type="term" value="P:carbohydrate metabolic process"/>
    <property type="evidence" value="ECO:0007669"/>
    <property type="project" value="InterPro"/>
</dbReference>
<dbReference type="PANTHER" id="PTHR32438:SF5">
    <property type="entry name" value="4-ALPHA-GLUCANOTRANSFERASE DPE1, CHLOROPLASTIC_AMYLOPLASTIC"/>
    <property type="match status" value="1"/>
</dbReference>
<evidence type="ECO:0000256" key="1">
    <source>
        <dbReference type="ARBA" id="ARBA00000439"/>
    </source>
</evidence>